<dbReference type="AlphaFoldDB" id="A0A6S7I413"/>
<evidence type="ECO:0000313" key="2">
    <source>
        <dbReference type="Proteomes" id="UP001152795"/>
    </source>
</evidence>
<keyword evidence="2" id="KW-1185">Reference proteome</keyword>
<proteinExistence type="predicted"/>
<name>A0A6S7I413_PARCT</name>
<comment type="caution">
    <text evidence="1">The sequence shown here is derived from an EMBL/GenBank/DDBJ whole genome shotgun (WGS) entry which is preliminary data.</text>
</comment>
<sequence length="97" mass="10899">LGDTTILLELNDSSVYLHEEVLKTFPKLSDTGGYELLLHQRGGGENGGFHTIKPPLCSLRLKDVCGKAKIYVRPLQRNIPLDSFDDEIPEEENEVYV</sequence>
<organism evidence="1 2">
    <name type="scientific">Paramuricea clavata</name>
    <name type="common">Red gorgonian</name>
    <name type="synonym">Violescent sea-whip</name>
    <dbReference type="NCBI Taxonomy" id="317549"/>
    <lineage>
        <taxon>Eukaryota</taxon>
        <taxon>Metazoa</taxon>
        <taxon>Cnidaria</taxon>
        <taxon>Anthozoa</taxon>
        <taxon>Octocorallia</taxon>
        <taxon>Malacalcyonacea</taxon>
        <taxon>Plexauridae</taxon>
        <taxon>Paramuricea</taxon>
    </lineage>
</organism>
<protein>
    <submittedName>
        <fullName evidence="1">Uncharacterized protein</fullName>
    </submittedName>
</protein>
<feature type="non-terminal residue" evidence="1">
    <location>
        <position position="1"/>
    </location>
</feature>
<dbReference type="Proteomes" id="UP001152795">
    <property type="component" value="Unassembled WGS sequence"/>
</dbReference>
<reference evidence="1" key="1">
    <citation type="submission" date="2020-04" db="EMBL/GenBank/DDBJ databases">
        <authorList>
            <person name="Alioto T."/>
            <person name="Alioto T."/>
            <person name="Gomez Garrido J."/>
        </authorList>
    </citation>
    <scope>NUCLEOTIDE SEQUENCE</scope>
    <source>
        <strain evidence="1">A484AB</strain>
    </source>
</reference>
<evidence type="ECO:0000313" key="1">
    <source>
        <dbReference type="EMBL" id="CAB4011303.1"/>
    </source>
</evidence>
<gene>
    <name evidence="1" type="ORF">PACLA_8A030411</name>
</gene>
<accession>A0A6S7I413</accession>
<dbReference type="EMBL" id="CACRXK020007105">
    <property type="protein sequence ID" value="CAB4011303.1"/>
    <property type="molecule type" value="Genomic_DNA"/>
</dbReference>